<proteinExistence type="predicted"/>
<organism evidence="1 2">
    <name type="scientific">Phaseolus coccineus</name>
    <name type="common">Scarlet runner bean</name>
    <name type="synonym">Phaseolus multiflorus</name>
    <dbReference type="NCBI Taxonomy" id="3886"/>
    <lineage>
        <taxon>Eukaryota</taxon>
        <taxon>Viridiplantae</taxon>
        <taxon>Streptophyta</taxon>
        <taxon>Embryophyta</taxon>
        <taxon>Tracheophyta</taxon>
        <taxon>Spermatophyta</taxon>
        <taxon>Magnoliopsida</taxon>
        <taxon>eudicotyledons</taxon>
        <taxon>Gunneridae</taxon>
        <taxon>Pentapetalae</taxon>
        <taxon>rosids</taxon>
        <taxon>fabids</taxon>
        <taxon>Fabales</taxon>
        <taxon>Fabaceae</taxon>
        <taxon>Papilionoideae</taxon>
        <taxon>50 kb inversion clade</taxon>
        <taxon>NPAAA clade</taxon>
        <taxon>indigoferoid/millettioid clade</taxon>
        <taxon>Phaseoleae</taxon>
        <taxon>Phaseolus</taxon>
    </lineage>
</organism>
<keyword evidence="2" id="KW-1185">Reference proteome</keyword>
<sequence>MDTCTVYVTAPLLMRWDPDGGWKFECVKENRVDTVDSERVSQTNILEVRASTTRYFLADPNAARLLPATGVTRVASWQRDDFPGRVC</sequence>
<dbReference type="AlphaFoldDB" id="A0AAN9MS51"/>
<accession>A0AAN9MS51</accession>
<gene>
    <name evidence="1" type="ORF">VNO80_16455</name>
</gene>
<evidence type="ECO:0000313" key="1">
    <source>
        <dbReference type="EMBL" id="KAK7357172.1"/>
    </source>
</evidence>
<dbReference type="Proteomes" id="UP001374584">
    <property type="component" value="Unassembled WGS sequence"/>
</dbReference>
<name>A0AAN9MS51_PHACN</name>
<reference evidence="1 2" key="1">
    <citation type="submission" date="2024-01" db="EMBL/GenBank/DDBJ databases">
        <title>The genomes of 5 underutilized Papilionoideae crops provide insights into root nodulation and disease resistanc.</title>
        <authorList>
            <person name="Jiang F."/>
        </authorList>
    </citation>
    <scope>NUCLEOTIDE SEQUENCE [LARGE SCALE GENOMIC DNA]</scope>
    <source>
        <strain evidence="1">JINMINGXINNONG_FW02</strain>
        <tissue evidence="1">Leaves</tissue>
    </source>
</reference>
<dbReference type="EMBL" id="JAYMYR010000006">
    <property type="protein sequence ID" value="KAK7357172.1"/>
    <property type="molecule type" value="Genomic_DNA"/>
</dbReference>
<comment type="caution">
    <text evidence="1">The sequence shown here is derived from an EMBL/GenBank/DDBJ whole genome shotgun (WGS) entry which is preliminary data.</text>
</comment>
<protein>
    <submittedName>
        <fullName evidence="1">Uncharacterized protein</fullName>
    </submittedName>
</protein>
<evidence type="ECO:0000313" key="2">
    <source>
        <dbReference type="Proteomes" id="UP001374584"/>
    </source>
</evidence>